<dbReference type="AlphaFoldDB" id="A0A9N9A2L7"/>
<dbReference type="PANTHER" id="PTHR43591">
    <property type="entry name" value="METHYLTRANSFERASE"/>
    <property type="match status" value="1"/>
</dbReference>
<reference evidence="2" key="1">
    <citation type="submission" date="2021-06" db="EMBL/GenBank/DDBJ databases">
        <authorList>
            <person name="Kallberg Y."/>
            <person name="Tangrot J."/>
            <person name="Rosling A."/>
        </authorList>
    </citation>
    <scope>NUCLEOTIDE SEQUENCE</scope>
    <source>
        <strain evidence="2">CL551</strain>
    </source>
</reference>
<evidence type="ECO:0000313" key="3">
    <source>
        <dbReference type="Proteomes" id="UP000789342"/>
    </source>
</evidence>
<protein>
    <submittedName>
        <fullName evidence="2">3792_t:CDS:1</fullName>
    </submittedName>
</protein>
<dbReference type="Gene3D" id="3.40.50.150">
    <property type="entry name" value="Vaccinia Virus protein VP39"/>
    <property type="match status" value="1"/>
</dbReference>
<proteinExistence type="predicted"/>
<name>A0A9N9A2L7_9GLOM</name>
<dbReference type="OrthoDB" id="2013972at2759"/>
<evidence type="ECO:0000313" key="2">
    <source>
        <dbReference type="EMBL" id="CAG8517375.1"/>
    </source>
</evidence>
<comment type="caution">
    <text evidence="2">The sequence shown here is derived from an EMBL/GenBank/DDBJ whole genome shotgun (WGS) entry which is preliminary data.</text>
</comment>
<accession>A0A9N9A2L7</accession>
<dbReference type="Proteomes" id="UP000789342">
    <property type="component" value="Unassembled WGS sequence"/>
</dbReference>
<dbReference type="InterPro" id="IPR029063">
    <property type="entry name" value="SAM-dependent_MTases_sf"/>
</dbReference>
<evidence type="ECO:0000259" key="1">
    <source>
        <dbReference type="Pfam" id="PF13649"/>
    </source>
</evidence>
<dbReference type="PANTHER" id="PTHR43591:SF24">
    <property type="entry name" value="2-METHOXY-6-POLYPRENYL-1,4-BENZOQUINOL METHYLASE, MITOCHONDRIAL"/>
    <property type="match status" value="1"/>
</dbReference>
<sequence length="278" mass="32776">MGQKFSRVLTIKLFRKKNCMGINVIDEDDIDKMQLQHHLLREYWKGNFSAPVREILSIDGTKVLDVGCGPGTWTCEMSSDFSKANYTAIDINSMFPIIKPKNVEFVQCDILKGLPFDDNTFDYVFLRFLIIHLTEIEWETIVIRELCRVCKPGGWIELMEPMNELRNTGPVTSKLCEKFHTRIRNQKRNFSRFHELMIENHLININHQCREMPFGLNDIKSELGLDIMRERLKKHLQFERVYKGKIEDMLNKVAVEAKVHNTYIETHRFWGQKELSSY</sequence>
<dbReference type="CDD" id="cd02440">
    <property type="entry name" value="AdoMet_MTases"/>
    <property type="match status" value="1"/>
</dbReference>
<dbReference type="SUPFAM" id="SSF53335">
    <property type="entry name" value="S-adenosyl-L-methionine-dependent methyltransferases"/>
    <property type="match status" value="1"/>
</dbReference>
<dbReference type="Pfam" id="PF13649">
    <property type="entry name" value="Methyltransf_25"/>
    <property type="match status" value="1"/>
</dbReference>
<feature type="domain" description="Methyltransferase" evidence="1">
    <location>
        <begin position="63"/>
        <end position="154"/>
    </location>
</feature>
<dbReference type="InterPro" id="IPR041698">
    <property type="entry name" value="Methyltransf_25"/>
</dbReference>
<dbReference type="EMBL" id="CAJVPV010002095">
    <property type="protein sequence ID" value="CAG8517375.1"/>
    <property type="molecule type" value="Genomic_DNA"/>
</dbReference>
<organism evidence="2 3">
    <name type="scientific">Acaulospora morrowiae</name>
    <dbReference type="NCBI Taxonomy" id="94023"/>
    <lineage>
        <taxon>Eukaryota</taxon>
        <taxon>Fungi</taxon>
        <taxon>Fungi incertae sedis</taxon>
        <taxon>Mucoromycota</taxon>
        <taxon>Glomeromycotina</taxon>
        <taxon>Glomeromycetes</taxon>
        <taxon>Diversisporales</taxon>
        <taxon>Acaulosporaceae</taxon>
        <taxon>Acaulospora</taxon>
    </lineage>
</organism>
<keyword evidence="3" id="KW-1185">Reference proteome</keyword>
<gene>
    <name evidence="2" type="ORF">AMORRO_LOCUS4031</name>
</gene>
<dbReference type="GO" id="GO:0008168">
    <property type="term" value="F:methyltransferase activity"/>
    <property type="evidence" value="ECO:0007669"/>
    <property type="project" value="TreeGrafter"/>
</dbReference>